<dbReference type="EC" id="3.1.-.-" evidence="5"/>
<feature type="chain" id="PRO_5046514972" evidence="2">
    <location>
        <begin position="42"/>
        <end position="445"/>
    </location>
</feature>
<feature type="domain" description="Purple acid phosphatase N-terminal" evidence="4">
    <location>
        <begin position="54"/>
        <end position="146"/>
    </location>
</feature>
<dbReference type="InterPro" id="IPR004843">
    <property type="entry name" value="Calcineurin-like_PHP"/>
</dbReference>
<dbReference type="EMBL" id="JAYWMA010000008">
    <property type="protein sequence ID" value="MEX3529079.1"/>
    <property type="molecule type" value="Genomic_DNA"/>
</dbReference>
<evidence type="ECO:0000313" key="5">
    <source>
        <dbReference type="EMBL" id="MEX3529079.1"/>
    </source>
</evidence>
<feature type="signal peptide" evidence="2">
    <location>
        <begin position="1"/>
        <end position="41"/>
    </location>
</feature>
<gene>
    <name evidence="5" type="ORF">VVR64_08410</name>
</gene>
<keyword evidence="5" id="KW-0378">Hydrolase</keyword>
<accession>A0ABV3UVK0</accession>
<dbReference type="InterPro" id="IPR015914">
    <property type="entry name" value="PAPs_N"/>
</dbReference>
<evidence type="ECO:0000256" key="1">
    <source>
        <dbReference type="ARBA" id="ARBA00022729"/>
    </source>
</evidence>
<evidence type="ECO:0000313" key="6">
    <source>
        <dbReference type="Proteomes" id="UP001558353"/>
    </source>
</evidence>
<protein>
    <submittedName>
        <fullName evidence="5">Metallophosphoesterase family protein</fullName>
        <ecNumber evidence="5">3.1.-.-</ecNumber>
    </submittedName>
</protein>
<reference evidence="5 6" key="1">
    <citation type="journal article" date="2024" name="Fungal Genet. Biol.">
        <title>The porcine skin microbiome exhibits broad fungal antagonism.</title>
        <authorList>
            <person name="De La Cruz K.F."/>
            <person name="Townsend E.C."/>
            <person name="Alex Cheong J.Z."/>
            <person name="Salamzade R."/>
            <person name="Liu A."/>
            <person name="Sandstrom S."/>
            <person name="Davila E."/>
            <person name="Huang L."/>
            <person name="Xu K.H."/>
            <person name="Wu S.Y."/>
            <person name="Meudt J.J."/>
            <person name="Shanmuganayagam D."/>
            <person name="Gibson A.L.F."/>
            <person name="Kalan L.R."/>
        </authorList>
    </citation>
    <scope>NUCLEOTIDE SEQUENCE [LARGE SCALE GENOMIC DNA]</scope>
    <source>
        <strain evidence="5 6">LK2569</strain>
    </source>
</reference>
<organism evidence="5 6">
    <name type="scientific">Corynebacterium xerosis</name>
    <dbReference type="NCBI Taxonomy" id="1725"/>
    <lineage>
        <taxon>Bacteria</taxon>
        <taxon>Bacillati</taxon>
        <taxon>Actinomycetota</taxon>
        <taxon>Actinomycetes</taxon>
        <taxon>Mycobacteriales</taxon>
        <taxon>Corynebacteriaceae</taxon>
        <taxon>Corynebacterium</taxon>
    </lineage>
</organism>
<dbReference type="PANTHER" id="PTHR22953">
    <property type="entry name" value="ACID PHOSPHATASE RELATED"/>
    <property type="match status" value="1"/>
</dbReference>
<dbReference type="RefSeq" id="WP_368522639.1">
    <property type="nucleotide sequence ID" value="NZ_JAYWMA010000008.1"/>
</dbReference>
<keyword evidence="6" id="KW-1185">Reference proteome</keyword>
<dbReference type="PANTHER" id="PTHR22953:SF153">
    <property type="entry name" value="PURPLE ACID PHOSPHATASE"/>
    <property type="match status" value="1"/>
</dbReference>
<keyword evidence="1 2" id="KW-0732">Signal</keyword>
<comment type="caution">
    <text evidence="5">The sequence shown here is derived from an EMBL/GenBank/DDBJ whole genome shotgun (WGS) entry which is preliminary data.</text>
</comment>
<dbReference type="SUPFAM" id="SSF56300">
    <property type="entry name" value="Metallo-dependent phosphatases"/>
    <property type="match status" value="1"/>
</dbReference>
<feature type="domain" description="Calcineurin-like phosphoesterase" evidence="3">
    <location>
        <begin position="159"/>
        <end position="339"/>
    </location>
</feature>
<dbReference type="GO" id="GO:0016787">
    <property type="term" value="F:hydrolase activity"/>
    <property type="evidence" value="ECO:0007669"/>
    <property type="project" value="UniProtKB-KW"/>
</dbReference>
<dbReference type="InterPro" id="IPR008963">
    <property type="entry name" value="Purple_acid_Pase-like_N"/>
</dbReference>
<evidence type="ECO:0000259" key="3">
    <source>
        <dbReference type="Pfam" id="PF00149"/>
    </source>
</evidence>
<name>A0ABV3UVK0_9CORY</name>
<dbReference type="SUPFAM" id="SSF49363">
    <property type="entry name" value="Purple acid phosphatase, N-terminal domain"/>
    <property type="match status" value="1"/>
</dbReference>
<evidence type="ECO:0000259" key="4">
    <source>
        <dbReference type="Pfam" id="PF16656"/>
    </source>
</evidence>
<proteinExistence type="predicted"/>
<dbReference type="Gene3D" id="3.60.21.10">
    <property type="match status" value="1"/>
</dbReference>
<dbReference type="InterPro" id="IPR029052">
    <property type="entry name" value="Metallo-depent_PP-like"/>
</dbReference>
<sequence>MNFRPLASRRPAAPITAVLAVGALAGAASLAGVAAALPAAAAPDAAGPVAPVAERVILAPTADAARGMTVTFRTAEQGASVEYRGVGGGEAASAEPTSIPAGLKGMASAGGFHQAASIDGLVPATAYEYRIVTAGGEAGPWRTFTTATDGQAGRVDMIFFGDAQNGLADQWRTTASAALAGVPDAELILQSGDMIDQAHLDAEWGQWYDSLGGAPATTPMLTAIGNHEFTVDPLATAFANHFTHPANGPEILRNSTYFVDRGGVRIITLSANALFLDQQREFLDRALTENPNQWSVVMFHQPVHNASTNRNDRMYGNAFAETIERHDVDLVLNGHDHAYARGHKSDNVVDGVNTGPVYMVATAGSKFYGTAADNPAWSEQGAERAVWAREASTFQKITVDACTMDVTAVITVEGDDRMSSNGAAGAGSVLDEFTIDKCGEVKRVN</sequence>
<dbReference type="Pfam" id="PF00149">
    <property type="entry name" value="Metallophos"/>
    <property type="match status" value="1"/>
</dbReference>
<evidence type="ECO:0000256" key="2">
    <source>
        <dbReference type="SAM" id="SignalP"/>
    </source>
</evidence>
<dbReference type="Gene3D" id="2.60.40.380">
    <property type="entry name" value="Purple acid phosphatase-like, N-terminal"/>
    <property type="match status" value="1"/>
</dbReference>
<dbReference type="InterPro" id="IPR039331">
    <property type="entry name" value="PAPs-like"/>
</dbReference>
<dbReference type="Pfam" id="PF16656">
    <property type="entry name" value="Pur_ac_phosph_N"/>
    <property type="match status" value="1"/>
</dbReference>
<dbReference type="Proteomes" id="UP001558353">
    <property type="component" value="Unassembled WGS sequence"/>
</dbReference>